<keyword evidence="1" id="KW-0472">Membrane</keyword>
<dbReference type="Proteomes" id="UP001642360">
    <property type="component" value="Unassembled WGS sequence"/>
</dbReference>
<keyword evidence="1" id="KW-0812">Transmembrane</keyword>
<dbReference type="EMBL" id="CAUOFW020007314">
    <property type="protein sequence ID" value="CAK9178792.1"/>
    <property type="molecule type" value="Genomic_DNA"/>
</dbReference>
<protein>
    <submittedName>
        <fullName evidence="2">Uncharacterized protein</fullName>
    </submittedName>
</protein>
<keyword evidence="1" id="KW-1133">Transmembrane helix</keyword>
<feature type="transmembrane region" description="Helical" evidence="1">
    <location>
        <begin position="27"/>
        <end position="45"/>
    </location>
</feature>
<evidence type="ECO:0000313" key="2">
    <source>
        <dbReference type="EMBL" id="CAK9178792.1"/>
    </source>
</evidence>
<gene>
    <name evidence="2" type="ORF">ILEXP_LOCUS48719</name>
</gene>
<organism evidence="2 3">
    <name type="scientific">Ilex paraguariensis</name>
    <name type="common">yerba mate</name>
    <dbReference type="NCBI Taxonomy" id="185542"/>
    <lineage>
        <taxon>Eukaryota</taxon>
        <taxon>Viridiplantae</taxon>
        <taxon>Streptophyta</taxon>
        <taxon>Embryophyta</taxon>
        <taxon>Tracheophyta</taxon>
        <taxon>Spermatophyta</taxon>
        <taxon>Magnoliopsida</taxon>
        <taxon>eudicotyledons</taxon>
        <taxon>Gunneridae</taxon>
        <taxon>Pentapetalae</taxon>
        <taxon>asterids</taxon>
        <taxon>campanulids</taxon>
        <taxon>Aquifoliales</taxon>
        <taxon>Aquifoliaceae</taxon>
        <taxon>Ilex</taxon>
    </lineage>
</organism>
<dbReference type="AlphaFoldDB" id="A0ABC8UAV1"/>
<sequence length="131" mass="14494">MKVFAPTTDVLHAHEHHKSRAAIHGEFAPIYMMLGMLAVALSIGAHTAKQQLVHSPTVFVNKKKRETVPEVDDPDVVIGSADKFVNKSFLRKVAHIQDHNYTLPDPARPDPFTRSRDVETLKTVGVEPGGH</sequence>
<evidence type="ECO:0000313" key="3">
    <source>
        <dbReference type="Proteomes" id="UP001642360"/>
    </source>
</evidence>
<reference evidence="2 3" key="1">
    <citation type="submission" date="2024-02" db="EMBL/GenBank/DDBJ databases">
        <authorList>
            <person name="Vignale AGUSTIN F."/>
            <person name="Sosa J E."/>
            <person name="Modenutti C."/>
        </authorList>
    </citation>
    <scope>NUCLEOTIDE SEQUENCE [LARGE SCALE GENOMIC DNA]</scope>
</reference>
<name>A0ABC8UAV1_9AQUA</name>
<accession>A0ABC8UAV1</accession>
<dbReference type="PANTHER" id="PTHR33919">
    <property type="entry name" value="OS09G0127700 PROTEIN"/>
    <property type="match status" value="1"/>
</dbReference>
<evidence type="ECO:0000256" key="1">
    <source>
        <dbReference type="SAM" id="Phobius"/>
    </source>
</evidence>
<keyword evidence="3" id="KW-1185">Reference proteome</keyword>
<proteinExistence type="predicted"/>
<dbReference type="PANTHER" id="PTHR33919:SF9">
    <property type="entry name" value="RIBOSOME BIOGENESIS NEP1-LIKE PROTEIN"/>
    <property type="match status" value="1"/>
</dbReference>
<comment type="caution">
    <text evidence="2">The sequence shown here is derived from an EMBL/GenBank/DDBJ whole genome shotgun (WGS) entry which is preliminary data.</text>
</comment>